<sequence>HLSMLLEEYDLSLPMMKNLTFVFEWRQLAEPLLEGAKTWTQTRDFKVGAAAAEKGLQAKYPVVLVPGIVSTGLESWSTSPEYRQYFRKRLWGTTTMIRAVLTERDKWMAALMLDPETGLDPPGAKVRAAQGLDAASTFIPGYWIWAKVIENLACINYDTNNLELAAYDWRLSYYNLEVRDGYFSRLPVCLQSLVPLSPWGQSRSVFFSKREGRKVVLVGLKWVEAEGFGDGGPTWVEDHIESFVNVAGPLLPKAMTAFLSGEMKDTVEVNPAGSYVLEKFFSRKDRARLFRSWAGG</sequence>
<reference evidence="1 2" key="1">
    <citation type="submission" date="2014-04" db="EMBL/GenBank/DDBJ databases">
        <authorList>
            <consortium name="DOE Joint Genome Institute"/>
            <person name="Kuo A."/>
            <person name="Girlanda M."/>
            <person name="Perotto S."/>
            <person name="Kohler A."/>
            <person name="Nagy L.G."/>
            <person name="Floudas D."/>
            <person name="Copeland A."/>
            <person name="Barry K.W."/>
            <person name="Cichocki N."/>
            <person name="Veneault-Fourrey C."/>
            <person name="LaButti K."/>
            <person name="Lindquist E.A."/>
            <person name="Lipzen A."/>
            <person name="Lundell T."/>
            <person name="Morin E."/>
            <person name="Murat C."/>
            <person name="Sun H."/>
            <person name="Tunlid A."/>
            <person name="Henrissat B."/>
            <person name="Grigoriev I.V."/>
            <person name="Hibbett D.S."/>
            <person name="Martin F."/>
            <person name="Nordberg H.P."/>
            <person name="Cantor M.N."/>
            <person name="Hua S.X."/>
        </authorList>
    </citation>
    <scope>NUCLEOTIDE SEQUENCE [LARGE SCALE GENOMIC DNA]</scope>
    <source>
        <strain evidence="1 2">MUT 4182</strain>
    </source>
</reference>
<organism evidence="1 2">
    <name type="scientific">Tulasnella calospora MUT 4182</name>
    <dbReference type="NCBI Taxonomy" id="1051891"/>
    <lineage>
        <taxon>Eukaryota</taxon>
        <taxon>Fungi</taxon>
        <taxon>Dikarya</taxon>
        <taxon>Basidiomycota</taxon>
        <taxon>Agaricomycotina</taxon>
        <taxon>Agaricomycetes</taxon>
        <taxon>Cantharellales</taxon>
        <taxon>Tulasnellaceae</taxon>
        <taxon>Tulasnella</taxon>
    </lineage>
</organism>
<dbReference type="InterPro" id="IPR029058">
    <property type="entry name" value="AB_hydrolase_fold"/>
</dbReference>
<evidence type="ECO:0000313" key="1">
    <source>
        <dbReference type="EMBL" id="KIO30047.1"/>
    </source>
</evidence>
<dbReference type="EMBL" id="KN822976">
    <property type="protein sequence ID" value="KIO30047.1"/>
    <property type="molecule type" value="Genomic_DNA"/>
</dbReference>
<dbReference type="Gene3D" id="3.40.50.1820">
    <property type="entry name" value="alpha/beta hydrolase"/>
    <property type="match status" value="1"/>
</dbReference>
<evidence type="ECO:0000313" key="2">
    <source>
        <dbReference type="Proteomes" id="UP000054248"/>
    </source>
</evidence>
<feature type="non-terminal residue" evidence="1">
    <location>
        <position position="1"/>
    </location>
</feature>
<dbReference type="GO" id="GO:0008374">
    <property type="term" value="F:O-acyltransferase activity"/>
    <property type="evidence" value="ECO:0007669"/>
    <property type="project" value="InterPro"/>
</dbReference>
<dbReference type="OrthoDB" id="190846at2759"/>
<dbReference type="HOGENOM" id="CLU_943891_0_0_1"/>
<dbReference type="Proteomes" id="UP000054248">
    <property type="component" value="Unassembled WGS sequence"/>
</dbReference>
<name>A0A0C3M8L0_9AGAM</name>
<dbReference type="InterPro" id="IPR003386">
    <property type="entry name" value="LACT/PDAT_acylTrfase"/>
</dbReference>
<protein>
    <submittedName>
        <fullName evidence="1">Uncharacterized protein</fullName>
    </submittedName>
</protein>
<dbReference type="AlphaFoldDB" id="A0A0C3M8L0"/>
<keyword evidence="2" id="KW-1185">Reference proteome</keyword>
<dbReference type="STRING" id="1051891.A0A0C3M8L0"/>
<dbReference type="PANTHER" id="PTHR11440">
    <property type="entry name" value="LECITHIN-CHOLESTEROL ACYLTRANSFERASE-RELATED"/>
    <property type="match status" value="1"/>
</dbReference>
<gene>
    <name evidence="1" type="ORF">M407DRAFT_69682</name>
</gene>
<accession>A0A0C3M8L0</accession>
<proteinExistence type="predicted"/>
<dbReference type="Pfam" id="PF02450">
    <property type="entry name" value="LCAT"/>
    <property type="match status" value="1"/>
</dbReference>
<reference evidence="2" key="2">
    <citation type="submission" date="2015-01" db="EMBL/GenBank/DDBJ databases">
        <title>Evolutionary Origins and Diversification of the Mycorrhizal Mutualists.</title>
        <authorList>
            <consortium name="DOE Joint Genome Institute"/>
            <consortium name="Mycorrhizal Genomics Consortium"/>
            <person name="Kohler A."/>
            <person name="Kuo A."/>
            <person name="Nagy L.G."/>
            <person name="Floudas D."/>
            <person name="Copeland A."/>
            <person name="Barry K.W."/>
            <person name="Cichocki N."/>
            <person name="Veneault-Fourrey C."/>
            <person name="LaButti K."/>
            <person name="Lindquist E.A."/>
            <person name="Lipzen A."/>
            <person name="Lundell T."/>
            <person name="Morin E."/>
            <person name="Murat C."/>
            <person name="Riley R."/>
            <person name="Ohm R."/>
            <person name="Sun H."/>
            <person name="Tunlid A."/>
            <person name="Henrissat B."/>
            <person name="Grigoriev I.V."/>
            <person name="Hibbett D.S."/>
            <person name="Martin F."/>
        </authorList>
    </citation>
    <scope>NUCLEOTIDE SEQUENCE [LARGE SCALE GENOMIC DNA]</scope>
    <source>
        <strain evidence="2">MUT 4182</strain>
    </source>
</reference>
<dbReference type="GO" id="GO:0006629">
    <property type="term" value="P:lipid metabolic process"/>
    <property type="evidence" value="ECO:0007669"/>
    <property type="project" value="InterPro"/>
</dbReference>